<name>A0A1G6ZH77_9SPHI</name>
<dbReference type="AlphaFoldDB" id="A0A1G6ZH77"/>
<evidence type="ECO:0000313" key="2">
    <source>
        <dbReference type="Proteomes" id="UP000199072"/>
    </source>
</evidence>
<proteinExistence type="predicted"/>
<dbReference type="STRING" id="1391627.SAMN05216464_103345"/>
<evidence type="ECO:0000313" key="1">
    <source>
        <dbReference type="EMBL" id="SDE01607.1"/>
    </source>
</evidence>
<accession>A0A1G6ZH77</accession>
<dbReference type="Proteomes" id="UP000199072">
    <property type="component" value="Unassembled WGS sequence"/>
</dbReference>
<protein>
    <submittedName>
        <fullName evidence="1">Uncharacterized protein</fullName>
    </submittedName>
</protein>
<reference evidence="1 2" key="1">
    <citation type="submission" date="2016-10" db="EMBL/GenBank/DDBJ databases">
        <authorList>
            <person name="de Groot N.N."/>
        </authorList>
    </citation>
    <scope>NUCLEOTIDE SEQUENCE [LARGE SCALE GENOMIC DNA]</scope>
    <source>
        <strain evidence="1 2">47C3B</strain>
    </source>
</reference>
<dbReference type="Gene3D" id="1.10.1220.10">
    <property type="entry name" value="Met repressor-like"/>
    <property type="match status" value="1"/>
</dbReference>
<dbReference type="InterPro" id="IPR013321">
    <property type="entry name" value="Arc_rbn_hlx_hlx"/>
</dbReference>
<gene>
    <name evidence="1" type="ORF">SAMN05216464_103345</name>
</gene>
<dbReference type="EMBL" id="FNAI01000003">
    <property type="protein sequence ID" value="SDE01607.1"/>
    <property type="molecule type" value="Genomic_DNA"/>
</dbReference>
<keyword evidence="2" id="KW-1185">Reference proteome</keyword>
<sequence length="87" mass="9968">MTMDKYKDKLGGLANKLKQERPKIPIQEVQPVKAKAVVKAVEVQFNNWIPKTLLKRVKAFGVEYDISLKDINIEALELYLSRKVGQL</sequence>
<dbReference type="GO" id="GO:0006355">
    <property type="term" value="P:regulation of DNA-templated transcription"/>
    <property type="evidence" value="ECO:0007669"/>
    <property type="project" value="InterPro"/>
</dbReference>
<organism evidence="1 2">
    <name type="scientific">Mucilaginibacter pineti</name>
    <dbReference type="NCBI Taxonomy" id="1391627"/>
    <lineage>
        <taxon>Bacteria</taxon>
        <taxon>Pseudomonadati</taxon>
        <taxon>Bacteroidota</taxon>
        <taxon>Sphingobacteriia</taxon>
        <taxon>Sphingobacteriales</taxon>
        <taxon>Sphingobacteriaceae</taxon>
        <taxon>Mucilaginibacter</taxon>
    </lineage>
</organism>